<dbReference type="SUPFAM" id="SSF52172">
    <property type="entry name" value="CheY-like"/>
    <property type="match status" value="1"/>
</dbReference>
<keyword evidence="9" id="KW-0805">Transcription regulation</keyword>
<dbReference type="SMART" id="SM00388">
    <property type="entry name" value="HisKA"/>
    <property type="match status" value="1"/>
</dbReference>
<dbReference type="InterPro" id="IPR003661">
    <property type="entry name" value="HisK_dim/P_dom"/>
</dbReference>
<dbReference type="GO" id="GO:0005524">
    <property type="term" value="F:ATP binding"/>
    <property type="evidence" value="ECO:0007669"/>
    <property type="project" value="UniProtKB-KW"/>
</dbReference>
<keyword evidence="4" id="KW-0808">Transferase</keyword>
<gene>
    <name evidence="18" type="ORF">IAB82_07460</name>
</gene>
<dbReference type="SMART" id="SM00342">
    <property type="entry name" value="HTH_ARAC"/>
    <property type="match status" value="1"/>
</dbReference>
<evidence type="ECO:0000256" key="1">
    <source>
        <dbReference type="ARBA" id="ARBA00000085"/>
    </source>
</evidence>
<organism evidence="18 19">
    <name type="scientific">Candidatus Cryptobacteroides faecavium</name>
    <dbReference type="NCBI Taxonomy" id="2840762"/>
    <lineage>
        <taxon>Bacteria</taxon>
        <taxon>Pseudomonadati</taxon>
        <taxon>Bacteroidota</taxon>
        <taxon>Bacteroidia</taxon>
        <taxon>Bacteroidales</taxon>
        <taxon>Candidatus Cryptobacteroides</taxon>
    </lineage>
</organism>
<evidence type="ECO:0000259" key="15">
    <source>
        <dbReference type="PROSITE" id="PS01124"/>
    </source>
</evidence>
<dbReference type="Pfam" id="PF02518">
    <property type="entry name" value="HATPase_c"/>
    <property type="match status" value="1"/>
</dbReference>
<keyword evidence="3 12" id="KW-0597">Phosphoprotein</keyword>
<dbReference type="SMART" id="SM00387">
    <property type="entry name" value="HATPase_c"/>
    <property type="match status" value="1"/>
</dbReference>
<reference evidence="18" key="2">
    <citation type="journal article" date="2021" name="PeerJ">
        <title>Extensive microbial diversity within the chicken gut microbiome revealed by metagenomics and culture.</title>
        <authorList>
            <person name="Gilroy R."/>
            <person name="Ravi A."/>
            <person name="Getino M."/>
            <person name="Pursley I."/>
            <person name="Horton D.L."/>
            <person name="Alikhan N.F."/>
            <person name="Baker D."/>
            <person name="Gharbi K."/>
            <person name="Hall N."/>
            <person name="Watson M."/>
            <person name="Adriaenssens E.M."/>
            <person name="Foster-Nyarko E."/>
            <person name="Jarju S."/>
            <person name="Secka A."/>
            <person name="Antonio M."/>
            <person name="Oren A."/>
            <person name="Chaudhuri R.R."/>
            <person name="La Ragione R."/>
            <person name="Hildebrand F."/>
            <person name="Pallen M.J."/>
        </authorList>
    </citation>
    <scope>NUCLEOTIDE SEQUENCE</scope>
    <source>
        <strain evidence="18">B2-22910</strain>
    </source>
</reference>
<dbReference type="Gene3D" id="1.10.287.130">
    <property type="match status" value="1"/>
</dbReference>
<dbReference type="InterPro" id="IPR036097">
    <property type="entry name" value="HisK_dim/P_sf"/>
</dbReference>
<dbReference type="CDD" id="cd16922">
    <property type="entry name" value="HATPase_EvgS-ArcB-TorS-like"/>
    <property type="match status" value="1"/>
</dbReference>
<dbReference type="InterPro" id="IPR018060">
    <property type="entry name" value="HTH_AraC"/>
</dbReference>
<evidence type="ECO:0000256" key="2">
    <source>
        <dbReference type="ARBA" id="ARBA00012438"/>
    </source>
</evidence>
<keyword evidence="6" id="KW-0418">Kinase</keyword>
<name>A0A9D9IH85_9BACT</name>
<dbReference type="GO" id="GO:0003700">
    <property type="term" value="F:DNA-binding transcription factor activity"/>
    <property type="evidence" value="ECO:0007669"/>
    <property type="project" value="InterPro"/>
</dbReference>
<dbReference type="SMART" id="SM00448">
    <property type="entry name" value="REC"/>
    <property type="match status" value="1"/>
</dbReference>
<evidence type="ECO:0000256" key="13">
    <source>
        <dbReference type="SAM" id="MobiDB-lite"/>
    </source>
</evidence>
<dbReference type="PROSITE" id="PS50109">
    <property type="entry name" value="HIS_KIN"/>
    <property type="match status" value="1"/>
</dbReference>
<keyword evidence="14" id="KW-0732">Signal</keyword>
<keyword evidence="5" id="KW-0547">Nucleotide-binding</keyword>
<accession>A0A9D9IH85</accession>
<dbReference type="GO" id="GO:0000155">
    <property type="term" value="F:phosphorelay sensor kinase activity"/>
    <property type="evidence" value="ECO:0007669"/>
    <property type="project" value="InterPro"/>
</dbReference>
<feature type="domain" description="HTH araC/xylS-type" evidence="15">
    <location>
        <begin position="1347"/>
        <end position="1446"/>
    </location>
</feature>
<dbReference type="InterPro" id="IPR013783">
    <property type="entry name" value="Ig-like_fold"/>
</dbReference>
<dbReference type="PROSITE" id="PS50110">
    <property type="entry name" value="RESPONSE_REGULATORY"/>
    <property type="match status" value="1"/>
</dbReference>
<dbReference type="SUPFAM" id="SSF46689">
    <property type="entry name" value="Homeodomain-like"/>
    <property type="match status" value="1"/>
</dbReference>
<keyword evidence="11" id="KW-0804">Transcription</keyword>
<evidence type="ECO:0000259" key="17">
    <source>
        <dbReference type="PROSITE" id="PS50110"/>
    </source>
</evidence>
<evidence type="ECO:0000256" key="8">
    <source>
        <dbReference type="ARBA" id="ARBA00023012"/>
    </source>
</evidence>
<comment type="caution">
    <text evidence="18">The sequence shown here is derived from an EMBL/GenBank/DDBJ whole genome shotgun (WGS) entry which is preliminary data.</text>
</comment>
<dbReference type="InterPro" id="IPR015943">
    <property type="entry name" value="WD40/YVTN_repeat-like_dom_sf"/>
</dbReference>
<feature type="signal peptide" evidence="14">
    <location>
        <begin position="1"/>
        <end position="32"/>
    </location>
</feature>
<feature type="region of interest" description="Disordered" evidence="13">
    <location>
        <begin position="1443"/>
        <end position="1470"/>
    </location>
</feature>
<dbReference type="EMBL" id="JADIMB010000108">
    <property type="protein sequence ID" value="MBO8471611.1"/>
    <property type="molecule type" value="Genomic_DNA"/>
</dbReference>
<dbReference type="InterPro" id="IPR011006">
    <property type="entry name" value="CheY-like_superfamily"/>
</dbReference>
<dbReference type="GO" id="GO:0043565">
    <property type="term" value="F:sequence-specific DNA binding"/>
    <property type="evidence" value="ECO:0007669"/>
    <property type="project" value="InterPro"/>
</dbReference>
<dbReference type="PRINTS" id="PR00344">
    <property type="entry name" value="BCTRLSENSOR"/>
</dbReference>
<dbReference type="Pfam" id="PF07494">
    <property type="entry name" value="Reg_prop"/>
    <property type="match status" value="3"/>
</dbReference>
<evidence type="ECO:0000259" key="16">
    <source>
        <dbReference type="PROSITE" id="PS50109"/>
    </source>
</evidence>
<evidence type="ECO:0000256" key="10">
    <source>
        <dbReference type="ARBA" id="ARBA00023125"/>
    </source>
</evidence>
<keyword evidence="7" id="KW-0067">ATP-binding</keyword>
<evidence type="ECO:0000313" key="19">
    <source>
        <dbReference type="Proteomes" id="UP000823603"/>
    </source>
</evidence>
<dbReference type="Gene3D" id="3.40.50.2300">
    <property type="match status" value="1"/>
</dbReference>
<dbReference type="SUPFAM" id="SSF55874">
    <property type="entry name" value="ATPase domain of HSP90 chaperone/DNA topoisomerase II/histidine kinase"/>
    <property type="match status" value="1"/>
</dbReference>
<evidence type="ECO:0000256" key="3">
    <source>
        <dbReference type="ARBA" id="ARBA00022553"/>
    </source>
</evidence>
<dbReference type="Pfam" id="PF00072">
    <property type="entry name" value="Response_reg"/>
    <property type="match status" value="1"/>
</dbReference>
<keyword evidence="8" id="KW-0902">Two-component regulatory system</keyword>
<reference evidence="18" key="1">
    <citation type="submission" date="2020-10" db="EMBL/GenBank/DDBJ databases">
        <authorList>
            <person name="Gilroy R."/>
        </authorList>
    </citation>
    <scope>NUCLEOTIDE SEQUENCE</scope>
    <source>
        <strain evidence="18">B2-22910</strain>
    </source>
</reference>
<dbReference type="Pfam" id="PF00512">
    <property type="entry name" value="HisKA"/>
    <property type="match status" value="1"/>
</dbReference>
<feature type="domain" description="Histidine kinase" evidence="16">
    <location>
        <begin position="921"/>
        <end position="1141"/>
    </location>
</feature>
<evidence type="ECO:0000256" key="6">
    <source>
        <dbReference type="ARBA" id="ARBA00022777"/>
    </source>
</evidence>
<dbReference type="SUPFAM" id="SSF63829">
    <property type="entry name" value="Calcium-dependent phosphotriesterase"/>
    <property type="match status" value="3"/>
</dbReference>
<dbReference type="Gene3D" id="1.10.10.60">
    <property type="entry name" value="Homeodomain-like"/>
    <property type="match status" value="1"/>
</dbReference>
<dbReference type="InterPro" id="IPR004358">
    <property type="entry name" value="Sig_transdc_His_kin-like_C"/>
</dbReference>
<dbReference type="PANTHER" id="PTHR43547:SF2">
    <property type="entry name" value="HYBRID SIGNAL TRANSDUCTION HISTIDINE KINASE C"/>
    <property type="match status" value="1"/>
</dbReference>
<protein>
    <recommendedName>
        <fullName evidence="2">histidine kinase</fullName>
        <ecNumber evidence="2">2.7.13.3</ecNumber>
    </recommendedName>
</protein>
<dbReference type="CDD" id="cd00082">
    <property type="entry name" value="HisKA"/>
    <property type="match status" value="1"/>
</dbReference>
<dbReference type="SUPFAM" id="SSF47384">
    <property type="entry name" value="Homodimeric domain of signal transducing histidine kinase"/>
    <property type="match status" value="1"/>
</dbReference>
<dbReference type="Proteomes" id="UP000823603">
    <property type="component" value="Unassembled WGS sequence"/>
</dbReference>
<dbReference type="Gene3D" id="2.130.10.10">
    <property type="entry name" value="YVTN repeat-like/Quinoprotein amine dehydrogenase"/>
    <property type="match status" value="3"/>
</dbReference>
<dbReference type="Pfam" id="PF07495">
    <property type="entry name" value="Y_Y_Y"/>
    <property type="match status" value="1"/>
</dbReference>
<dbReference type="InterPro" id="IPR009057">
    <property type="entry name" value="Homeodomain-like_sf"/>
</dbReference>
<feature type="domain" description="Response regulatory" evidence="17">
    <location>
        <begin position="1184"/>
        <end position="1300"/>
    </location>
</feature>
<dbReference type="EC" id="2.7.13.3" evidence="2"/>
<evidence type="ECO:0000313" key="18">
    <source>
        <dbReference type="EMBL" id="MBO8471611.1"/>
    </source>
</evidence>
<dbReference type="FunFam" id="3.30.565.10:FF:000037">
    <property type="entry name" value="Hybrid sensor histidine kinase/response regulator"/>
    <property type="match status" value="1"/>
</dbReference>
<evidence type="ECO:0000256" key="14">
    <source>
        <dbReference type="SAM" id="SignalP"/>
    </source>
</evidence>
<feature type="compositionally biased region" description="Basic and acidic residues" evidence="13">
    <location>
        <begin position="1443"/>
        <end position="1459"/>
    </location>
</feature>
<dbReference type="InterPro" id="IPR018062">
    <property type="entry name" value="HTH_AraC-typ_CS"/>
</dbReference>
<feature type="modified residue" description="4-aspartylphosphate" evidence="12">
    <location>
        <position position="1233"/>
    </location>
</feature>
<dbReference type="PANTHER" id="PTHR43547">
    <property type="entry name" value="TWO-COMPONENT HISTIDINE KINASE"/>
    <property type="match status" value="1"/>
</dbReference>
<evidence type="ECO:0000256" key="5">
    <source>
        <dbReference type="ARBA" id="ARBA00022741"/>
    </source>
</evidence>
<dbReference type="PROSITE" id="PS01124">
    <property type="entry name" value="HTH_ARAC_FAMILY_2"/>
    <property type="match status" value="1"/>
</dbReference>
<evidence type="ECO:0000256" key="11">
    <source>
        <dbReference type="ARBA" id="ARBA00023163"/>
    </source>
</evidence>
<feature type="chain" id="PRO_5038518899" description="histidine kinase" evidence="14">
    <location>
        <begin position="33"/>
        <end position="1470"/>
    </location>
</feature>
<dbReference type="InterPro" id="IPR005467">
    <property type="entry name" value="His_kinase_dom"/>
</dbReference>
<dbReference type="InterPro" id="IPR036890">
    <property type="entry name" value="HATPase_C_sf"/>
</dbReference>
<dbReference type="Pfam" id="PF12833">
    <property type="entry name" value="HTH_18"/>
    <property type="match status" value="1"/>
</dbReference>
<dbReference type="InterPro" id="IPR001789">
    <property type="entry name" value="Sig_transdc_resp-reg_receiver"/>
</dbReference>
<dbReference type="InterPro" id="IPR003594">
    <property type="entry name" value="HATPase_dom"/>
</dbReference>
<keyword evidence="10" id="KW-0238">DNA-binding</keyword>
<dbReference type="Gene3D" id="3.30.565.10">
    <property type="entry name" value="Histidine kinase-like ATPase, C-terminal domain"/>
    <property type="match status" value="1"/>
</dbReference>
<comment type="catalytic activity">
    <reaction evidence="1">
        <text>ATP + protein L-histidine = ADP + protein N-phospho-L-histidine.</text>
        <dbReference type="EC" id="2.7.13.3"/>
    </reaction>
</comment>
<sequence>MGRIFHRCLPCPGGWLAAVFFLWAAAAVPSGADAGHLDCIFEHYSTDDGLPHNSIADIHQDRNGYIWLCTWYGLSRFDGNTFVNYTTLPGDYANLSHNRFLSVREDVNGYLWLTTYDYKLYRFDKSVERFVAVPDDLDHSGLSRYKVDKFYCDSRGDTWIALQDYGLCKVTSSLELEDYSSSYGIGKDIKAIYGTSDGTVYVDSEAGVAAVSGGETSLVSRLPGVAAFTEFGGRLYFGYEDMLRVLDKGSGVQTTIDLSALGAGRLTCMQVAGGAEKSLYIGFSGGAIGLVDTLSGRVSPVRSDMGRVRYLFPDSGGLLWVATDRTGMWSYSPRTGRFRHYEHPRNVMSYYTDTLARVIQRGERTWVKMNGYGFGWYDRDNDSIVPLYNVKGQPGNRFMNGVACFEVDSSGVLWFSTVKRGLERVTVMEPKVRVVSAPALSEDRMAASEVRAMTRDSRDNIWVATKSGELFLYSPDLTSCRRIPESSSIGLVYSIFEDKSGYIWLGTKGNGLVRVDISGDRYSYRHFRHDPYEKSSLSSDNVYSVAQDSIGRIWVGTFGGGLSMLPGPESTEFRTVYNDFPLYPLESGDRVRYLHCMPDGRMLAGTVGGLVWFYPDENTELTEFNLVRKIPGDPHSIGNNDIIYIFEDNARNTWLCTYGGGINRLWFDGGCARFDNVSTAQGLSSNIVLSAVCDMQGDIWLATESGISRIGGDSGKIANYTKYDGILSTTFSEATCARLADGGIAFGTLDNIHVITPSDFTYSPEPARLVLSGIEVDGRRVPMGSEGEKIVIPHTYSFFRIDFSSLNYKVQHDMRYSYKLDGYDKDWISAGSGSSVTYSRIPHGRYRFMVRSSSGEGDAVSVPIRVRPSLWESTPAVIFYVLVAVGIFAVLARMFLTSERLRSEMKLEQKMNDLKVRFFTNISHELRTPLTLIMGGAEELRKDAAPGSRDEYSANIVFKNARRMMTLVDQLLDIRRIVSGKMRLEVSCFDMVKLVQDVYDDFKDMAAERRIGLGLSRPDDPLMMWGDSGRLEALVYNLLSNAFKYTPDGGHIALSVYRTDAQDEVCITVKDDGVGVPKDKQEAIFEPFVQASHSARRDMSGSGIGLSFCKEIVQMHGGRIWVESQGSGRGSCFWVTLPAGKGHFSEDSAEFVDPDADAVSYNGPEAAGLSKYRLKPSFKDGALKVLVVEDNAELKVYIYNSLVDKYDVRDASDGEEAMQVITSGWMPDMVITDLMMPRLDGIGLINRIRSDFSTSHIPIILITARYEDDTHLKAMKYGADGYITKPFTMELLIARMENLLERRRTLLSALSGGVAGQPAGKPDPKAGKVTISPSEVVITDRDKKLIDKVMKWLEENISDSDVTVDSLAVYVGMGRTSMYNKLKGLTGKSPVELIQDYRLEKATYYLKSGQMSVSETSYKVGFSDPGYFSRSFKKHFGISPADYIKENRPKSGQDDRDTGDAAPPSVRQPS</sequence>
<dbReference type="InterPro" id="IPR011110">
    <property type="entry name" value="Reg_prop"/>
</dbReference>
<dbReference type="Gene3D" id="2.60.40.10">
    <property type="entry name" value="Immunoglobulins"/>
    <property type="match status" value="1"/>
</dbReference>
<proteinExistence type="predicted"/>
<evidence type="ECO:0000256" key="9">
    <source>
        <dbReference type="ARBA" id="ARBA00023015"/>
    </source>
</evidence>
<dbReference type="InterPro" id="IPR011123">
    <property type="entry name" value="Y_Y_Y"/>
</dbReference>
<evidence type="ECO:0000256" key="12">
    <source>
        <dbReference type="PROSITE-ProRule" id="PRU00169"/>
    </source>
</evidence>
<evidence type="ECO:0000256" key="7">
    <source>
        <dbReference type="ARBA" id="ARBA00022840"/>
    </source>
</evidence>
<evidence type="ECO:0000256" key="4">
    <source>
        <dbReference type="ARBA" id="ARBA00022679"/>
    </source>
</evidence>
<dbReference type="PROSITE" id="PS00041">
    <property type="entry name" value="HTH_ARAC_FAMILY_1"/>
    <property type="match status" value="1"/>
</dbReference>